<evidence type="ECO:0000256" key="5">
    <source>
        <dbReference type="ARBA" id="ARBA00022691"/>
    </source>
</evidence>
<evidence type="ECO:0000256" key="2">
    <source>
        <dbReference type="ARBA" id="ARBA00022552"/>
    </source>
</evidence>
<dbReference type="RefSeq" id="WP_055097422.1">
    <property type="nucleotide sequence ID" value="NZ_AP023322.1"/>
</dbReference>
<protein>
    <recommendedName>
        <fullName evidence="6">Ribosomal RNA small subunit methyltransferase H</fullName>
        <ecNumber evidence="6">2.1.1.199</ecNumber>
    </recommendedName>
    <alternativeName>
        <fullName evidence="6">16S rRNA m(4)C1402 methyltransferase</fullName>
    </alternativeName>
    <alternativeName>
        <fullName evidence="6">rRNA (cytosine-N(4)-)-methyltransferase RsmH</fullName>
    </alternativeName>
</protein>
<gene>
    <name evidence="6 7" type="primary">rsmH</name>
    <name evidence="7" type="ORF">Cop2CBH44_24860</name>
</gene>
<dbReference type="GO" id="GO:0071424">
    <property type="term" value="F:rRNA (cytosine-N4-)-methyltransferase activity"/>
    <property type="evidence" value="ECO:0007669"/>
    <property type="project" value="UniProtKB-UniRule"/>
</dbReference>
<dbReference type="KEGG" id="copr:Cop2CBH44_24860"/>
<dbReference type="PIRSF" id="PIRSF004486">
    <property type="entry name" value="MraW"/>
    <property type="match status" value="1"/>
</dbReference>
<dbReference type="AlphaFoldDB" id="A0A7G1HYN8"/>
<keyword evidence="5 6" id="KW-0949">S-adenosyl-L-methionine</keyword>
<dbReference type="InterPro" id="IPR023397">
    <property type="entry name" value="SAM-dep_MeTrfase_MraW_recog"/>
</dbReference>
<feature type="binding site" evidence="6">
    <location>
        <position position="56"/>
    </location>
    <ligand>
        <name>S-adenosyl-L-methionine</name>
        <dbReference type="ChEBI" id="CHEBI:59789"/>
    </ligand>
</feature>
<organism evidence="7 8">
    <name type="scientific">Coprobacter secundus subsp. similis</name>
    <dbReference type="NCBI Taxonomy" id="2751153"/>
    <lineage>
        <taxon>Bacteria</taxon>
        <taxon>Pseudomonadati</taxon>
        <taxon>Bacteroidota</taxon>
        <taxon>Bacteroidia</taxon>
        <taxon>Bacteroidales</taxon>
        <taxon>Barnesiellaceae</taxon>
        <taxon>Coprobacter</taxon>
    </lineage>
</organism>
<evidence type="ECO:0000256" key="6">
    <source>
        <dbReference type="HAMAP-Rule" id="MF_01007"/>
    </source>
</evidence>
<keyword evidence="2 6" id="KW-0698">rRNA processing</keyword>
<dbReference type="Gene3D" id="3.40.50.150">
    <property type="entry name" value="Vaccinia Virus protein VP39"/>
    <property type="match status" value="1"/>
</dbReference>
<feature type="binding site" evidence="6">
    <location>
        <begin position="36"/>
        <end position="38"/>
    </location>
    <ligand>
        <name>S-adenosyl-L-methionine</name>
        <dbReference type="ChEBI" id="CHEBI:59789"/>
    </ligand>
</feature>
<proteinExistence type="inferred from homology"/>
<evidence type="ECO:0000256" key="1">
    <source>
        <dbReference type="ARBA" id="ARBA00010396"/>
    </source>
</evidence>
<dbReference type="HAMAP" id="MF_01007">
    <property type="entry name" value="16SrRNA_methyltr_H"/>
    <property type="match status" value="1"/>
</dbReference>
<keyword evidence="3 6" id="KW-0489">Methyltransferase</keyword>
<dbReference type="NCBIfam" id="TIGR00006">
    <property type="entry name" value="16S rRNA (cytosine(1402)-N(4))-methyltransferase RsmH"/>
    <property type="match status" value="1"/>
</dbReference>
<dbReference type="SUPFAM" id="SSF81799">
    <property type="entry name" value="Putative methyltransferase TM0872, insert domain"/>
    <property type="match status" value="1"/>
</dbReference>
<dbReference type="Proteomes" id="UP000594042">
    <property type="component" value="Chromosome"/>
</dbReference>
<evidence type="ECO:0000313" key="7">
    <source>
        <dbReference type="EMBL" id="BCI64133.1"/>
    </source>
</evidence>
<accession>A0A7G1HYN8</accession>
<feature type="binding site" evidence="6">
    <location>
        <position position="78"/>
    </location>
    <ligand>
        <name>S-adenosyl-L-methionine</name>
        <dbReference type="ChEBI" id="CHEBI:59789"/>
    </ligand>
</feature>
<dbReference type="InterPro" id="IPR002903">
    <property type="entry name" value="RsmH"/>
</dbReference>
<name>A0A7G1HYN8_9BACT</name>
<dbReference type="SUPFAM" id="SSF53335">
    <property type="entry name" value="S-adenosyl-L-methionine-dependent methyltransferases"/>
    <property type="match status" value="1"/>
</dbReference>
<dbReference type="GO" id="GO:0070475">
    <property type="term" value="P:rRNA base methylation"/>
    <property type="evidence" value="ECO:0007669"/>
    <property type="project" value="UniProtKB-UniRule"/>
</dbReference>
<dbReference type="EC" id="2.1.1.199" evidence="6"/>
<dbReference type="EMBL" id="AP023322">
    <property type="protein sequence ID" value="BCI64133.1"/>
    <property type="molecule type" value="Genomic_DNA"/>
</dbReference>
<dbReference type="Pfam" id="PF01795">
    <property type="entry name" value="Methyltransf_5"/>
    <property type="match status" value="1"/>
</dbReference>
<evidence type="ECO:0000256" key="4">
    <source>
        <dbReference type="ARBA" id="ARBA00022679"/>
    </source>
</evidence>
<sequence>MTQNPIYHIPALLNECIDGLHISPSGTYVDVTFGGGGHSNAILTQLNASGHLYAFDQDKDAEKNIIKDSRFTFIRSNFRFLKNFMRYHNVQEIDGLLADLGVSFHHFDDAQRGFSFRFDGKLDMRMNNRGGESAADVINNYNEEQLSDIFYLYGELKSSRKIASAIVKARNNRKITETHELLEIIQPFINRKQEKKELAQLFQALRIEVNHEMDSLKRLLIQSTELLKPRGRLVVLTYHSLEDRIVKNYFKTGNFEGKIETDFYGRINTPLKQINNKVITPTEEEIEKNPRSRSAKLRIAEKI</sequence>
<feature type="binding site" evidence="6">
    <location>
        <position position="106"/>
    </location>
    <ligand>
        <name>S-adenosyl-L-methionine</name>
        <dbReference type="ChEBI" id="CHEBI:59789"/>
    </ligand>
</feature>
<dbReference type="InterPro" id="IPR029063">
    <property type="entry name" value="SAM-dependent_MTases_sf"/>
</dbReference>
<keyword evidence="4 6" id="KW-0808">Transferase</keyword>
<evidence type="ECO:0000313" key="8">
    <source>
        <dbReference type="Proteomes" id="UP000594042"/>
    </source>
</evidence>
<dbReference type="FunFam" id="1.10.150.170:FF:000003">
    <property type="entry name" value="Ribosomal RNA small subunit methyltransferase H"/>
    <property type="match status" value="1"/>
</dbReference>
<comment type="catalytic activity">
    <reaction evidence="6">
        <text>cytidine(1402) in 16S rRNA + S-adenosyl-L-methionine = N(4)-methylcytidine(1402) in 16S rRNA + S-adenosyl-L-homocysteine + H(+)</text>
        <dbReference type="Rhea" id="RHEA:42928"/>
        <dbReference type="Rhea" id="RHEA-COMP:10286"/>
        <dbReference type="Rhea" id="RHEA-COMP:10287"/>
        <dbReference type="ChEBI" id="CHEBI:15378"/>
        <dbReference type="ChEBI" id="CHEBI:57856"/>
        <dbReference type="ChEBI" id="CHEBI:59789"/>
        <dbReference type="ChEBI" id="CHEBI:74506"/>
        <dbReference type="ChEBI" id="CHEBI:82748"/>
        <dbReference type="EC" id="2.1.1.199"/>
    </reaction>
</comment>
<feature type="binding site" evidence="6">
    <location>
        <position position="99"/>
    </location>
    <ligand>
        <name>S-adenosyl-L-methionine</name>
        <dbReference type="ChEBI" id="CHEBI:59789"/>
    </ligand>
</feature>
<dbReference type="PANTHER" id="PTHR11265">
    <property type="entry name" value="S-ADENOSYL-METHYLTRANSFERASE MRAW"/>
    <property type="match status" value="1"/>
</dbReference>
<comment type="subcellular location">
    <subcellularLocation>
        <location evidence="6">Cytoplasm</location>
    </subcellularLocation>
</comment>
<dbReference type="GO" id="GO:0005737">
    <property type="term" value="C:cytoplasm"/>
    <property type="evidence" value="ECO:0007669"/>
    <property type="project" value="UniProtKB-SubCell"/>
</dbReference>
<dbReference type="Gene3D" id="1.10.150.170">
    <property type="entry name" value="Putative methyltransferase TM0872, insert domain"/>
    <property type="match status" value="1"/>
</dbReference>
<dbReference type="PANTHER" id="PTHR11265:SF0">
    <property type="entry name" value="12S RRNA N4-METHYLCYTIDINE METHYLTRANSFERASE"/>
    <property type="match status" value="1"/>
</dbReference>
<comment type="function">
    <text evidence="6">Specifically methylates the N4 position of cytidine in position 1402 (C1402) of 16S rRNA.</text>
</comment>
<reference evidence="8" key="1">
    <citation type="submission" date="2020-07" db="EMBL/GenBank/DDBJ databases">
        <title>Complete genome sequencing of Coprobacter sp. strain 2CBH44.</title>
        <authorList>
            <person name="Sakamoto M."/>
            <person name="Murakami T."/>
            <person name="Mori H."/>
        </authorList>
    </citation>
    <scope>NUCLEOTIDE SEQUENCE [LARGE SCALE GENOMIC DNA]</scope>
    <source>
        <strain evidence="8">2CBH44</strain>
    </source>
</reference>
<keyword evidence="6" id="KW-0963">Cytoplasm</keyword>
<comment type="similarity">
    <text evidence="1 6">Belongs to the methyltransferase superfamily. RsmH family.</text>
</comment>
<keyword evidence="8" id="KW-1185">Reference proteome</keyword>
<evidence type="ECO:0000256" key="3">
    <source>
        <dbReference type="ARBA" id="ARBA00022603"/>
    </source>
</evidence>